<dbReference type="RefSeq" id="WP_086088166.1">
    <property type="nucleotide sequence ID" value="NZ_CP021112.1"/>
</dbReference>
<protein>
    <submittedName>
        <fullName evidence="5">Hydroxyacid dehydrogenase</fullName>
    </submittedName>
</protein>
<dbReference type="PROSITE" id="PS00670">
    <property type="entry name" value="D_2_HYDROXYACID_DH_2"/>
    <property type="match status" value="1"/>
</dbReference>
<evidence type="ECO:0000256" key="3">
    <source>
        <dbReference type="ARBA" id="ARBA00023027"/>
    </source>
</evidence>
<evidence type="ECO:0000256" key="4">
    <source>
        <dbReference type="RuleBase" id="RU003719"/>
    </source>
</evidence>
<dbReference type="Pfam" id="PF00389">
    <property type="entry name" value="2-Hacid_dh"/>
    <property type="match status" value="1"/>
</dbReference>
<proteinExistence type="inferred from homology"/>
<dbReference type="KEGG" id="psin:CAK95_12195"/>
<dbReference type="InterPro" id="IPR029753">
    <property type="entry name" value="D-isomer_DH_CS"/>
</dbReference>
<dbReference type="SUPFAM" id="SSF52283">
    <property type="entry name" value="Formate/glycerate dehydrogenase catalytic domain-like"/>
    <property type="match status" value="1"/>
</dbReference>
<dbReference type="OrthoDB" id="9793626at2"/>
<dbReference type="Proteomes" id="UP000194137">
    <property type="component" value="Chromosome"/>
</dbReference>
<organism evidence="5 6">
    <name type="scientific">Pseudorhodoplanes sinuspersici</name>
    <dbReference type="NCBI Taxonomy" id="1235591"/>
    <lineage>
        <taxon>Bacteria</taxon>
        <taxon>Pseudomonadati</taxon>
        <taxon>Pseudomonadota</taxon>
        <taxon>Alphaproteobacteria</taxon>
        <taxon>Hyphomicrobiales</taxon>
        <taxon>Pseudorhodoplanes</taxon>
    </lineage>
</organism>
<comment type="similarity">
    <text evidence="1 4">Belongs to the D-isomer specific 2-hydroxyacid dehydrogenase family.</text>
</comment>
<dbReference type="PANTHER" id="PTHR42789">
    <property type="entry name" value="D-ISOMER SPECIFIC 2-HYDROXYACID DEHYDROGENASE FAMILY PROTEIN (AFU_ORTHOLOGUE AFUA_6G10090)"/>
    <property type="match status" value="1"/>
</dbReference>
<accession>A0A1W6ZQZ3</accession>
<dbReference type="InterPro" id="IPR006139">
    <property type="entry name" value="D-isomer_2_OHA_DH_cat_dom"/>
</dbReference>
<evidence type="ECO:0000313" key="5">
    <source>
        <dbReference type="EMBL" id="ARP99762.1"/>
    </source>
</evidence>
<dbReference type="InterPro" id="IPR006140">
    <property type="entry name" value="D-isomer_DH_NAD-bd"/>
</dbReference>
<dbReference type="AlphaFoldDB" id="A0A1W6ZQZ3"/>
<evidence type="ECO:0000256" key="1">
    <source>
        <dbReference type="ARBA" id="ARBA00005854"/>
    </source>
</evidence>
<sequence>MLRCALLDDYQDAALSRADFARLEGRVAFTPFREHIADTAELLAALAPYDIVVAMRERTRFDAARLAGLPNLKLLITTGMRNSSIDTAAATARGITVCGTENFSGSAAEMTWALLLALVRHLPREVENLRRGGPWQLTVGRDLSGLRLGIIGLGTLGSRVATYGKAFGMEVKGWSRSQAMGRADALGIGHAPSLQALLASSDVLSIHIPLNQETRSLIGADELALLPPGAILLNTSRGPIVDEAALIAALSSGRLGGAGLDVFDQEPLPLDHAFRSLANVVAAPHLGYVTENSYQTYFAGVVEDIEAWLSGQPIRVIA</sequence>
<name>A0A1W6ZQZ3_9HYPH</name>
<dbReference type="GO" id="GO:0051287">
    <property type="term" value="F:NAD binding"/>
    <property type="evidence" value="ECO:0007669"/>
    <property type="project" value="InterPro"/>
</dbReference>
<dbReference type="CDD" id="cd12169">
    <property type="entry name" value="PGDH_like_1"/>
    <property type="match status" value="1"/>
</dbReference>
<gene>
    <name evidence="5" type="ORF">CAK95_12195</name>
</gene>
<reference evidence="5 6" key="1">
    <citation type="submission" date="2017-05" db="EMBL/GenBank/DDBJ databases">
        <title>Full genome sequence of Pseudorhodoplanes sinuspersici.</title>
        <authorList>
            <person name="Dastgheib S.M.M."/>
            <person name="Shavandi M."/>
            <person name="Tirandaz H."/>
        </authorList>
    </citation>
    <scope>NUCLEOTIDE SEQUENCE [LARGE SCALE GENOMIC DNA]</scope>
    <source>
        <strain evidence="5 6">RIPI110</strain>
    </source>
</reference>
<dbReference type="Pfam" id="PF02826">
    <property type="entry name" value="2-Hacid_dh_C"/>
    <property type="match status" value="1"/>
</dbReference>
<dbReference type="InterPro" id="IPR050857">
    <property type="entry name" value="D-2-hydroxyacid_DH"/>
</dbReference>
<dbReference type="EMBL" id="CP021112">
    <property type="protein sequence ID" value="ARP99762.1"/>
    <property type="molecule type" value="Genomic_DNA"/>
</dbReference>
<keyword evidence="3" id="KW-0520">NAD</keyword>
<dbReference type="Gene3D" id="3.40.50.720">
    <property type="entry name" value="NAD(P)-binding Rossmann-like Domain"/>
    <property type="match status" value="2"/>
</dbReference>
<dbReference type="InterPro" id="IPR036291">
    <property type="entry name" value="NAD(P)-bd_dom_sf"/>
</dbReference>
<keyword evidence="6" id="KW-1185">Reference proteome</keyword>
<dbReference type="PANTHER" id="PTHR42789:SF1">
    <property type="entry name" value="D-ISOMER SPECIFIC 2-HYDROXYACID DEHYDROGENASE FAMILY PROTEIN (AFU_ORTHOLOGUE AFUA_6G10090)"/>
    <property type="match status" value="1"/>
</dbReference>
<keyword evidence="2 4" id="KW-0560">Oxidoreductase</keyword>
<dbReference type="STRING" id="1235591.CAK95_12195"/>
<dbReference type="FunFam" id="3.40.50.720:FF:000203">
    <property type="entry name" value="D-3-phosphoglycerate dehydrogenase (SerA)"/>
    <property type="match status" value="1"/>
</dbReference>
<dbReference type="PROSITE" id="PS00671">
    <property type="entry name" value="D_2_HYDROXYACID_DH_3"/>
    <property type="match status" value="1"/>
</dbReference>
<evidence type="ECO:0000256" key="2">
    <source>
        <dbReference type="ARBA" id="ARBA00023002"/>
    </source>
</evidence>
<dbReference type="GO" id="GO:0016616">
    <property type="term" value="F:oxidoreductase activity, acting on the CH-OH group of donors, NAD or NADP as acceptor"/>
    <property type="evidence" value="ECO:0007669"/>
    <property type="project" value="InterPro"/>
</dbReference>
<dbReference type="SUPFAM" id="SSF51735">
    <property type="entry name" value="NAD(P)-binding Rossmann-fold domains"/>
    <property type="match status" value="1"/>
</dbReference>
<evidence type="ECO:0000313" key="6">
    <source>
        <dbReference type="Proteomes" id="UP000194137"/>
    </source>
</evidence>